<reference evidence="3" key="2">
    <citation type="submission" date="2023-05" db="EMBL/GenBank/DDBJ databases">
        <authorList>
            <consortium name="Lawrence Berkeley National Laboratory"/>
            <person name="Steindorff A."/>
            <person name="Hensen N."/>
            <person name="Bonometti L."/>
            <person name="Westerberg I."/>
            <person name="Brannstrom I.O."/>
            <person name="Guillou S."/>
            <person name="Cros-Aarteil S."/>
            <person name="Calhoun S."/>
            <person name="Haridas S."/>
            <person name="Kuo A."/>
            <person name="Mondo S."/>
            <person name="Pangilinan J."/>
            <person name="Riley R."/>
            <person name="Labutti K."/>
            <person name="Andreopoulos B."/>
            <person name="Lipzen A."/>
            <person name="Chen C."/>
            <person name="Yanf M."/>
            <person name="Daum C."/>
            <person name="Ng V."/>
            <person name="Clum A."/>
            <person name="Ohm R."/>
            <person name="Martin F."/>
            <person name="Silar P."/>
            <person name="Natvig D."/>
            <person name="Lalanne C."/>
            <person name="Gautier V."/>
            <person name="Ament-Velasquez S.L."/>
            <person name="Kruys A."/>
            <person name="Hutchinson M.I."/>
            <person name="Powell A.J."/>
            <person name="Barry K."/>
            <person name="Miller A.N."/>
            <person name="Grigoriev I.V."/>
            <person name="Debuchy R."/>
            <person name="Gladieux P."/>
            <person name="Thoren M.H."/>
            <person name="Johannesson H."/>
        </authorList>
    </citation>
    <scope>NUCLEOTIDE SEQUENCE</scope>
    <source>
        <strain evidence="3">CBS 315.58</strain>
    </source>
</reference>
<keyword evidence="4" id="KW-1185">Reference proteome</keyword>
<dbReference type="EMBL" id="MU863915">
    <property type="protein sequence ID" value="KAK4200770.1"/>
    <property type="molecule type" value="Genomic_DNA"/>
</dbReference>
<feature type="region of interest" description="Disordered" evidence="1">
    <location>
        <begin position="81"/>
        <end position="118"/>
    </location>
</feature>
<evidence type="ECO:0000256" key="1">
    <source>
        <dbReference type="SAM" id="MobiDB-lite"/>
    </source>
</evidence>
<feature type="region of interest" description="Disordered" evidence="1">
    <location>
        <begin position="174"/>
        <end position="194"/>
    </location>
</feature>
<feature type="compositionally biased region" description="Polar residues" evidence="1">
    <location>
        <begin position="174"/>
        <end position="183"/>
    </location>
</feature>
<feature type="region of interest" description="Disordered" evidence="1">
    <location>
        <begin position="1"/>
        <end position="44"/>
    </location>
</feature>
<feature type="domain" description="DUF7730" evidence="2">
    <location>
        <begin position="257"/>
        <end position="378"/>
    </location>
</feature>
<gene>
    <name evidence="3" type="ORF">QBC40DRAFT_264771</name>
</gene>
<comment type="caution">
    <text evidence="3">The sequence shown here is derived from an EMBL/GenBank/DDBJ whole genome shotgun (WGS) entry which is preliminary data.</text>
</comment>
<dbReference type="AlphaFoldDB" id="A0AAN7AXB6"/>
<accession>A0AAN7AXB6</accession>
<dbReference type="Pfam" id="PF24864">
    <property type="entry name" value="DUF7730"/>
    <property type="match status" value="1"/>
</dbReference>
<proteinExistence type="predicted"/>
<feature type="compositionally biased region" description="Polar residues" evidence="1">
    <location>
        <begin position="93"/>
        <end position="105"/>
    </location>
</feature>
<sequence length="482" mass="55618">MSTSRIRWPFSKKKTNSIPCGDLQNHEPASPSLTPPSPQATANSPFFQRFPAEIREQILIEAFGKNAIHLHAELEYAEENFRLPPPTPRQPRSRCNCSSRTPLDQEQNDRNATAKDETYRKELVYHDTIKEYMSQVGGYPTVEDLAANPKFCPYHIIQPKERWRIVPGSENSGMPSAGIIQTTRKSDGPGRPRPTRWRYSSSICHELVELFDNPHYSDQSSLSSRLRPWYEMCLYNGFAPDIANGFPHNHTRQKCLIGIVGFLMSCKQAYLEALPVLYERNLFHLSSDLMLRRLPYILPTQRLESIATVELVWDLYPRKLNNVYCEKHERTRQLTSFEERLEGLRVMMQQLASRMPGLRNVWLCLQSNVLPDKIAKEERVDAVGRVLTTIDQGILQLTKLENARVAFPDSFFGDYGASSSTDMPKKCICRGTRGGYMWWRDLSGREMIWEESDWEQKSLGKGYWIMPGKCDVKFYYHSNCGM</sequence>
<feature type="compositionally biased region" description="Basic and acidic residues" evidence="1">
    <location>
        <begin position="107"/>
        <end position="118"/>
    </location>
</feature>
<evidence type="ECO:0000259" key="2">
    <source>
        <dbReference type="Pfam" id="PF24864"/>
    </source>
</evidence>
<dbReference type="InterPro" id="IPR056632">
    <property type="entry name" value="DUF7730"/>
</dbReference>
<dbReference type="PANTHER" id="PTHR38790">
    <property type="entry name" value="2EXR DOMAIN-CONTAINING PROTEIN-RELATED"/>
    <property type="match status" value="1"/>
</dbReference>
<reference evidence="3" key="1">
    <citation type="journal article" date="2023" name="Mol. Phylogenet. Evol.">
        <title>Genome-scale phylogeny and comparative genomics of the fungal order Sordariales.</title>
        <authorList>
            <person name="Hensen N."/>
            <person name="Bonometti L."/>
            <person name="Westerberg I."/>
            <person name="Brannstrom I.O."/>
            <person name="Guillou S."/>
            <person name="Cros-Aarteil S."/>
            <person name="Calhoun S."/>
            <person name="Haridas S."/>
            <person name="Kuo A."/>
            <person name="Mondo S."/>
            <person name="Pangilinan J."/>
            <person name="Riley R."/>
            <person name="LaButti K."/>
            <person name="Andreopoulos B."/>
            <person name="Lipzen A."/>
            <person name="Chen C."/>
            <person name="Yan M."/>
            <person name="Daum C."/>
            <person name="Ng V."/>
            <person name="Clum A."/>
            <person name="Steindorff A."/>
            <person name="Ohm R.A."/>
            <person name="Martin F."/>
            <person name="Silar P."/>
            <person name="Natvig D.O."/>
            <person name="Lalanne C."/>
            <person name="Gautier V."/>
            <person name="Ament-Velasquez S.L."/>
            <person name="Kruys A."/>
            <person name="Hutchinson M.I."/>
            <person name="Powell A.J."/>
            <person name="Barry K."/>
            <person name="Miller A.N."/>
            <person name="Grigoriev I.V."/>
            <person name="Debuchy R."/>
            <person name="Gladieux P."/>
            <person name="Hiltunen Thoren M."/>
            <person name="Johannesson H."/>
        </authorList>
    </citation>
    <scope>NUCLEOTIDE SEQUENCE</scope>
    <source>
        <strain evidence="3">CBS 315.58</strain>
    </source>
</reference>
<organism evidence="3 4">
    <name type="scientific">Triangularia verruculosa</name>
    <dbReference type="NCBI Taxonomy" id="2587418"/>
    <lineage>
        <taxon>Eukaryota</taxon>
        <taxon>Fungi</taxon>
        <taxon>Dikarya</taxon>
        <taxon>Ascomycota</taxon>
        <taxon>Pezizomycotina</taxon>
        <taxon>Sordariomycetes</taxon>
        <taxon>Sordariomycetidae</taxon>
        <taxon>Sordariales</taxon>
        <taxon>Podosporaceae</taxon>
        <taxon>Triangularia</taxon>
    </lineage>
</organism>
<evidence type="ECO:0000313" key="4">
    <source>
        <dbReference type="Proteomes" id="UP001303160"/>
    </source>
</evidence>
<name>A0AAN7AXB6_9PEZI</name>
<dbReference type="Proteomes" id="UP001303160">
    <property type="component" value="Unassembled WGS sequence"/>
</dbReference>
<evidence type="ECO:0000313" key="3">
    <source>
        <dbReference type="EMBL" id="KAK4200770.1"/>
    </source>
</evidence>
<protein>
    <recommendedName>
        <fullName evidence="2">DUF7730 domain-containing protein</fullName>
    </recommendedName>
</protein>